<comment type="caution">
    <text evidence="1">The sequence shown here is derived from an EMBL/GenBank/DDBJ whole genome shotgun (WGS) entry which is preliminary data.</text>
</comment>
<gene>
    <name evidence="1" type="ORF">BKN37_14210</name>
</gene>
<dbReference type="AlphaFoldDB" id="A0A1S1NGS0"/>
<dbReference type="EMBL" id="MLQM01000070">
    <property type="protein sequence ID" value="OHV03612.1"/>
    <property type="molecule type" value="Genomic_DNA"/>
</dbReference>
<evidence type="ECO:0008006" key="3">
    <source>
        <dbReference type="Google" id="ProtNLM"/>
    </source>
</evidence>
<dbReference type="RefSeq" id="WP_071026890.1">
    <property type="nucleotide sequence ID" value="NZ_MLQM01000070.1"/>
</dbReference>
<evidence type="ECO:0000313" key="1">
    <source>
        <dbReference type="EMBL" id="OHV03612.1"/>
    </source>
</evidence>
<sequence length="61" mass="6109">MSLDPLLAVVADGMGDGPGSAMAARTTVDIIVEQLRATSRIGPARLLAAVAATSDAEIDVS</sequence>
<name>A0A1S1NGS0_9MYCO</name>
<accession>A0A1S1NGS0</accession>
<protein>
    <recommendedName>
        <fullName evidence="3">Protein-serine/threonine phosphatase</fullName>
    </recommendedName>
</protein>
<proteinExistence type="predicted"/>
<dbReference type="Proteomes" id="UP000179734">
    <property type="component" value="Unassembled WGS sequence"/>
</dbReference>
<keyword evidence="2" id="KW-1185">Reference proteome</keyword>
<dbReference type="InterPro" id="IPR036457">
    <property type="entry name" value="PPM-type-like_dom_sf"/>
</dbReference>
<organism evidence="1 2">
    <name type="scientific">Mycobacterium talmoniae</name>
    <dbReference type="NCBI Taxonomy" id="1858794"/>
    <lineage>
        <taxon>Bacteria</taxon>
        <taxon>Bacillati</taxon>
        <taxon>Actinomycetota</taxon>
        <taxon>Actinomycetes</taxon>
        <taxon>Mycobacteriales</taxon>
        <taxon>Mycobacteriaceae</taxon>
        <taxon>Mycobacterium</taxon>
    </lineage>
</organism>
<dbReference type="SUPFAM" id="SSF81606">
    <property type="entry name" value="PP2C-like"/>
    <property type="match status" value="1"/>
</dbReference>
<evidence type="ECO:0000313" key="2">
    <source>
        <dbReference type="Proteomes" id="UP000179734"/>
    </source>
</evidence>
<reference evidence="1 2" key="1">
    <citation type="submission" date="2016-10" db="EMBL/GenBank/DDBJ databases">
        <title>Genome sequence of Mycobacterium talmonii.</title>
        <authorList>
            <person name="Greninger A.L."/>
            <person name="Elliott B."/>
            <person name="Vasireddy S."/>
            <person name="Vasireddy R."/>
        </authorList>
    </citation>
    <scope>NUCLEOTIDE SEQUENCE [LARGE SCALE GENOMIC DNA]</scope>
    <source>
        <strain evidence="2">NE-TNMC-100812</strain>
    </source>
</reference>